<keyword evidence="7" id="KW-0325">Glycoprotein</keyword>
<evidence type="ECO:0000256" key="6">
    <source>
        <dbReference type="ARBA" id="ARBA00022825"/>
    </source>
</evidence>
<keyword evidence="13" id="KW-1185">Reference proteome</keyword>
<dbReference type="Pfam" id="PF18463">
    <property type="entry name" value="PCSK9_C3"/>
    <property type="match status" value="1"/>
</dbReference>
<evidence type="ECO:0000313" key="13">
    <source>
        <dbReference type="Proteomes" id="UP000694865"/>
    </source>
</evidence>
<gene>
    <name evidence="14" type="primary">LOC100369892</name>
</gene>
<feature type="domain" description="Proprotein convertase subtilisin/kexin type 9 C-terminal" evidence="11">
    <location>
        <begin position="529"/>
        <end position="608"/>
    </location>
</feature>
<dbReference type="InterPro" id="IPR023827">
    <property type="entry name" value="Peptidase_S8_Asp-AS"/>
</dbReference>
<keyword evidence="4 8" id="KW-0645">Protease</keyword>
<feature type="domain" description="Proprotein convertase subtilisin/kexin type 9 C-terminal" evidence="12">
    <location>
        <begin position="692"/>
        <end position="767"/>
    </location>
</feature>
<dbReference type="InterPro" id="IPR023828">
    <property type="entry name" value="Peptidase_S8_Ser-AS"/>
</dbReference>
<protein>
    <submittedName>
        <fullName evidence="14">Proprotein convertase subtilisin/kexin type 9-like</fullName>
    </submittedName>
</protein>
<dbReference type="InterPro" id="IPR041254">
    <property type="entry name" value="PCSK9_C1"/>
</dbReference>
<dbReference type="PANTHER" id="PTHR43806">
    <property type="entry name" value="PEPTIDASE S8"/>
    <property type="match status" value="1"/>
</dbReference>
<dbReference type="InterPro" id="IPR022398">
    <property type="entry name" value="Peptidase_S8_His-AS"/>
</dbReference>
<evidence type="ECO:0000256" key="2">
    <source>
        <dbReference type="ARBA" id="ARBA00011073"/>
    </source>
</evidence>
<keyword evidence="3" id="KW-0964">Secreted</keyword>
<evidence type="ECO:0000256" key="5">
    <source>
        <dbReference type="ARBA" id="ARBA00022801"/>
    </source>
</evidence>
<dbReference type="InterPro" id="IPR036852">
    <property type="entry name" value="Peptidase_S8/S53_dom_sf"/>
</dbReference>
<dbReference type="RefSeq" id="XP_002741824.1">
    <property type="nucleotide sequence ID" value="XM_002741778.2"/>
</dbReference>
<evidence type="ECO:0000259" key="12">
    <source>
        <dbReference type="Pfam" id="PF18463"/>
    </source>
</evidence>
<keyword evidence="5 8" id="KW-0378">Hydrolase</keyword>
<dbReference type="Pfam" id="PF00082">
    <property type="entry name" value="Peptidase_S8"/>
    <property type="match status" value="1"/>
</dbReference>
<proteinExistence type="inferred from homology"/>
<dbReference type="Gene3D" id="3.30.70.80">
    <property type="entry name" value="Peptidase S8 propeptide/proteinase inhibitor I9"/>
    <property type="match status" value="1"/>
</dbReference>
<dbReference type="Gene3D" id="2.60.120.690">
    <property type="entry name" value="Proprotein convertase subtilisin/kexin type 9"/>
    <property type="match status" value="1"/>
</dbReference>
<evidence type="ECO:0000256" key="8">
    <source>
        <dbReference type="PROSITE-ProRule" id="PRU01240"/>
    </source>
</evidence>
<evidence type="ECO:0000256" key="9">
    <source>
        <dbReference type="RuleBase" id="RU003355"/>
    </source>
</evidence>
<dbReference type="InterPro" id="IPR000209">
    <property type="entry name" value="Peptidase_S8/S53_dom"/>
</dbReference>
<organism evidence="13 14">
    <name type="scientific">Saccoglossus kowalevskii</name>
    <name type="common">Acorn worm</name>
    <dbReference type="NCBI Taxonomy" id="10224"/>
    <lineage>
        <taxon>Eukaryota</taxon>
        <taxon>Metazoa</taxon>
        <taxon>Hemichordata</taxon>
        <taxon>Enteropneusta</taxon>
        <taxon>Harrimaniidae</taxon>
        <taxon>Saccoglossus</taxon>
    </lineage>
</organism>
<name>A0ABM0H127_SACKO</name>
<dbReference type="PROSITE" id="PS00137">
    <property type="entry name" value="SUBTILASE_HIS"/>
    <property type="match status" value="1"/>
</dbReference>
<dbReference type="PROSITE" id="PS00136">
    <property type="entry name" value="SUBTILASE_ASP"/>
    <property type="match status" value="1"/>
</dbReference>
<dbReference type="InterPro" id="IPR034193">
    <property type="entry name" value="PCSK9_ProteinaseK-like"/>
</dbReference>
<feature type="domain" description="Peptidase S8/S53" evidence="10">
    <location>
        <begin position="251"/>
        <end position="496"/>
    </location>
</feature>
<evidence type="ECO:0000313" key="14">
    <source>
        <dbReference type="RefSeq" id="XP_002741824.1"/>
    </source>
</evidence>
<dbReference type="PROSITE" id="PS51892">
    <property type="entry name" value="SUBTILASE"/>
    <property type="match status" value="1"/>
</dbReference>
<evidence type="ECO:0000259" key="10">
    <source>
        <dbReference type="Pfam" id="PF00082"/>
    </source>
</evidence>
<dbReference type="InterPro" id="IPR041051">
    <property type="entry name" value="PCSK9_C3"/>
</dbReference>
<sequence length="770" mass="82669">MLYTDVTYSTKTGYRSQCNSSLQTYSVNSQLYSFDLCYYTCTVYDGLQHLRRCSAVSEVSIVLLILHHANKGVVGQRFFSGARQFNGGDAFRDDTASASRVPDELVNFDYWEDTLSLQPFPDHYVRPSFDRIEPAEFIPAELPEEVVPNRYIVVLEDGIQERELGGILQTLHITSARGGPSSDIDRIYSGITTGFSGIMSENAVDWVRGIRGVAYIEEDVMFEAQTAPWGLDRVDQTELPLDGKYQVGGDGSGIDVYVLDTGIRYTHDEFKGNNGTTRATWSGYDAFGNGNNGADCNGHGTHVAGIVGGKNSGVAPGVNLLSVRVLDCNGKGQASIILEGMNWVLSKIKQKGTANKKTVVVLSLAGQFRQSVNNAAKRLVEEGVIVIAAAGNYKRDACRYSPASEPEVITVGATKNDDTVYNLGSFGTNYGGCLDIFAPGQHVHSAAHNCDDCHHVMSGTSQATPHVAGSAALLLQSNPSYTPVDIRRLLLQRSTKDKLDFGHIPSVARPLTPNKLLYVPNLGRIMSGSESVFCRSVWSALSDRHSTATAVVRCSPQETMTSCSSLSKNNNRAGEYITTLNGADVCVALNGDGTGIGVYAVARCCTWPSITCYTNTSSESTASDNARTHSTCHKKGYVLSGCSAYTTGHIIDGARPATNYISPFARLRPLRTCIGQNAVGGQGVTAQANCCKAPNLRCKTVWSPESGTATNSVTAAECEDGWRMTGCNAYSWSGDSAGAQSFDNKCFARVGVSGSPDGIYAVGVCCTYIT</sequence>
<keyword evidence="6 8" id="KW-0720">Serine protease</keyword>
<dbReference type="PROSITE" id="PS00138">
    <property type="entry name" value="SUBTILASE_SER"/>
    <property type="match status" value="1"/>
</dbReference>
<evidence type="ECO:0000256" key="4">
    <source>
        <dbReference type="ARBA" id="ARBA00022670"/>
    </source>
</evidence>
<accession>A0ABM0H127</accession>
<dbReference type="Gene3D" id="3.40.50.200">
    <property type="entry name" value="Peptidase S8/S53 domain"/>
    <property type="match status" value="1"/>
</dbReference>
<feature type="active site" description="Charge relay system" evidence="8">
    <location>
        <position position="260"/>
    </location>
</feature>
<dbReference type="InterPro" id="IPR050131">
    <property type="entry name" value="Peptidase_S8_subtilisin-like"/>
</dbReference>
<dbReference type="PANTHER" id="PTHR43806:SF60">
    <property type="entry name" value="PROPROTEIN CONVERTASE SUBTILISIN_KEXIN TYPE 9"/>
    <property type="match status" value="1"/>
</dbReference>
<dbReference type="SUPFAM" id="SSF54897">
    <property type="entry name" value="Protease propeptides/inhibitors"/>
    <property type="match status" value="1"/>
</dbReference>
<evidence type="ECO:0000256" key="3">
    <source>
        <dbReference type="ARBA" id="ARBA00022525"/>
    </source>
</evidence>
<dbReference type="Proteomes" id="UP000694865">
    <property type="component" value="Unplaced"/>
</dbReference>
<feature type="active site" description="Charge relay system" evidence="8">
    <location>
        <position position="461"/>
    </location>
</feature>
<dbReference type="InterPro" id="IPR015500">
    <property type="entry name" value="Peptidase_S8_subtilisin-rel"/>
</dbReference>
<dbReference type="InterPro" id="IPR037045">
    <property type="entry name" value="S8pro/Inhibitor_I9_sf"/>
</dbReference>
<comment type="subcellular location">
    <subcellularLocation>
        <location evidence="1">Secreted</location>
    </subcellularLocation>
</comment>
<reference evidence="14" key="1">
    <citation type="submission" date="2025-08" db="UniProtKB">
        <authorList>
            <consortium name="RefSeq"/>
        </authorList>
    </citation>
    <scope>IDENTIFICATION</scope>
    <source>
        <tissue evidence="14">Testes</tissue>
    </source>
</reference>
<dbReference type="GeneID" id="100369892"/>
<feature type="active site" description="Charge relay system" evidence="8">
    <location>
        <position position="299"/>
    </location>
</feature>
<comment type="similarity">
    <text evidence="2 8 9">Belongs to the peptidase S8 family.</text>
</comment>
<dbReference type="SUPFAM" id="SSF52743">
    <property type="entry name" value="Subtilisin-like"/>
    <property type="match status" value="1"/>
</dbReference>
<dbReference type="CDD" id="cd04077">
    <property type="entry name" value="Peptidases_S8_PCSK9_ProteinaseK_like"/>
    <property type="match status" value="1"/>
</dbReference>
<dbReference type="Pfam" id="PF18459">
    <property type="entry name" value="PCSK9_C1"/>
    <property type="match status" value="1"/>
</dbReference>
<evidence type="ECO:0000256" key="7">
    <source>
        <dbReference type="ARBA" id="ARBA00023180"/>
    </source>
</evidence>
<dbReference type="PRINTS" id="PR00723">
    <property type="entry name" value="SUBTILISIN"/>
</dbReference>
<evidence type="ECO:0000256" key="1">
    <source>
        <dbReference type="ARBA" id="ARBA00004613"/>
    </source>
</evidence>
<evidence type="ECO:0000259" key="11">
    <source>
        <dbReference type="Pfam" id="PF18459"/>
    </source>
</evidence>